<evidence type="ECO:0000313" key="7">
    <source>
        <dbReference type="EMBL" id="AIE92358.1"/>
    </source>
</evidence>
<organism evidence="7">
    <name type="scientific">uncultured marine thaumarchaeote AD1000_21_H05</name>
    <dbReference type="NCBI Taxonomy" id="1455901"/>
    <lineage>
        <taxon>Archaea</taxon>
        <taxon>Nitrososphaerota</taxon>
        <taxon>environmental samples</taxon>
    </lineage>
</organism>
<keyword evidence="4 6" id="KW-0464">Manganese</keyword>
<dbReference type="GO" id="GO:0046872">
    <property type="term" value="F:metal ion binding"/>
    <property type="evidence" value="ECO:0007669"/>
    <property type="project" value="UniProtKB-KW"/>
</dbReference>
<evidence type="ECO:0000256" key="1">
    <source>
        <dbReference type="ARBA" id="ARBA00022619"/>
    </source>
</evidence>
<reference evidence="7" key="1">
    <citation type="journal article" date="2014" name="Genome Biol. Evol.">
        <title>Pangenome evidence for extensive interdomain horizontal transfer affecting lineage core and shell genes in uncultured planktonic thaumarchaeota and euryarchaeota.</title>
        <authorList>
            <person name="Deschamps P."/>
            <person name="Zivanovic Y."/>
            <person name="Moreira D."/>
            <person name="Rodriguez-Valera F."/>
            <person name="Lopez-Garcia P."/>
        </authorList>
    </citation>
    <scope>NUCLEOTIDE SEQUENCE</scope>
</reference>
<comment type="subunit">
    <text evidence="6">Homodimer.</text>
</comment>
<dbReference type="SUPFAM" id="SSF55821">
    <property type="entry name" value="YrdC/RibB"/>
    <property type="match status" value="1"/>
</dbReference>
<comment type="function">
    <text evidence="6">Catalyzes the conversion of D-ribulose 5-phosphate to formate and 3,4-dihydroxy-2-butanone 4-phosphate.</text>
</comment>
<dbReference type="InterPro" id="IPR017945">
    <property type="entry name" value="DHBP_synth_RibB-like_a/b_dom"/>
</dbReference>
<dbReference type="EMBL" id="KF900363">
    <property type="protein sequence ID" value="AIE92358.1"/>
    <property type="molecule type" value="Genomic_DNA"/>
</dbReference>
<evidence type="ECO:0000256" key="6">
    <source>
        <dbReference type="RuleBase" id="RU003843"/>
    </source>
</evidence>
<dbReference type="AlphaFoldDB" id="A0A075FM32"/>
<dbReference type="GO" id="GO:0008686">
    <property type="term" value="F:3,4-dihydroxy-2-butanone-4-phosphate synthase activity"/>
    <property type="evidence" value="ECO:0007669"/>
    <property type="project" value="UniProtKB-EC"/>
</dbReference>
<keyword evidence="1 6" id="KW-0686">Riboflavin biosynthesis</keyword>
<dbReference type="GO" id="GO:0005829">
    <property type="term" value="C:cytosol"/>
    <property type="evidence" value="ECO:0007669"/>
    <property type="project" value="TreeGrafter"/>
</dbReference>
<dbReference type="Pfam" id="PF00926">
    <property type="entry name" value="DHBP_synthase"/>
    <property type="match status" value="1"/>
</dbReference>
<comment type="catalytic activity">
    <reaction evidence="6">
        <text>D-ribulose 5-phosphate = (2S)-2-hydroxy-3-oxobutyl phosphate + formate + H(+)</text>
        <dbReference type="Rhea" id="RHEA:18457"/>
        <dbReference type="ChEBI" id="CHEBI:15378"/>
        <dbReference type="ChEBI" id="CHEBI:15740"/>
        <dbReference type="ChEBI" id="CHEBI:58121"/>
        <dbReference type="ChEBI" id="CHEBI:58830"/>
        <dbReference type="EC" id="4.1.99.12"/>
    </reaction>
</comment>
<accession>A0A075FM32</accession>
<keyword evidence="3 6" id="KW-0460">Magnesium</keyword>
<dbReference type="UniPathway" id="UPA00275">
    <property type="reaction ID" value="UER00399"/>
</dbReference>
<dbReference type="InterPro" id="IPR000422">
    <property type="entry name" value="DHBP_synthase_RibB"/>
</dbReference>
<comment type="similarity">
    <text evidence="6">Belongs to the DHBP synthase family.</text>
</comment>
<dbReference type="Gene3D" id="3.90.870.10">
    <property type="entry name" value="DHBP synthase"/>
    <property type="match status" value="1"/>
</dbReference>
<dbReference type="NCBIfam" id="TIGR00506">
    <property type="entry name" value="ribB"/>
    <property type="match status" value="1"/>
</dbReference>
<dbReference type="PANTHER" id="PTHR21327">
    <property type="entry name" value="GTP CYCLOHYDROLASE II-RELATED"/>
    <property type="match status" value="1"/>
</dbReference>
<evidence type="ECO:0000256" key="3">
    <source>
        <dbReference type="ARBA" id="ARBA00022842"/>
    </source>
</evidence>
<dbReference type="EC" id="4.1.99.12" evidence="6"/>
<comment type="cofactor">
    <cofactor evidence="6">
        <name>Mg(2+)</name>
        <dbReference type="ChEBI" id="CHEBI:18420"/>
    </cofactor>
    <cofactor evidence="6">
        <name>Mn(2+)</name>
        <dbReference type="ChEBI" id="CHEBI:29035"/>
    </cofactor>
    <text evidence="6">Binds 2 divalent metal cations per subunit. Magnesium or manganese.</text>
</comment>
<dbReference type="GO" id="GO:0009231">
    <property type="term" value="P:riboflavin biosynthetic process"/>
    <property type="evidence" value="ECO:0007669"/>
    <property type="project" value="UniProtKB-UniPathway"/>
</dbReference>
<sequence length="224" mass="24859">MTFDTAIASLKQGEFVMVYDSDGRESEVDLMVAAEFCTPEHVARMRQHAGGLLCLAISNDLAKKLDLEYMHNILANSEDLDSESKNMVMGTAPYGDHPTFSISVNHKRTYTGITDSDRALTIKEMANLYNSDNPKKQFTSSFKTPGHVPLLLASDGLLSSRKGHTEMSIYLTKLAKLQPVSAICEMMDAETYAALSVEKAKKYAKENAIPFIDGNKLYEFSKVR</sequence>
<gene>
    <name evidence="7" type="primary">RIB3</name>
    <name evidence="7" type="synonym">ribB</name>
</gene>
<protein>
    <recommendedName>
        <fullName evidence="6">3,4-dihydroxy-2-butanone 4-phosphate synthase</fullName>
        <shortName evidence="6">DHBP synthase</shortName>
        <ecNumber evidence="6">4.1.99.12</ecNumber>
    </recommendedName>
</protein>
<proteinExistence type="inferred from homology"/>
<keyword evidence="2 6" id="KW-0479">Metal-binding</keyword>
<dbReference type="PANTHER" id="PTHR21327:SF46">
    <property type="entry name" value="3,4-DIHYDROXY-2-BUTANONE 4-PHOSPHATE SYNTHASE"/>
    <property type="match status" value="1"/>
</dbReference>
<evidence type="ECO:0000256" key="2">
    <source>
        <dbReference type="ARBA" id="ARBA00022723"/>
    </source>
</evidence>
<evidence type="ECO:0000256" key="5">
    <source>
        <dbReference type="ARBA" id="ARBA00023239"/>
    </source>
</evidence>
<comment type="pathway">
    <text evidence="6">Cofactor biosynthesis; riboflavin biosynthesis; 2-hydroxy-3-oxobutyl phosphate from D-ribulose 5-phosphate: step 1/1.</text>
</comment>
<evidence type="ECO:0000256" key="4">
    <source>
        <dbReference type="ARBA" id="ARBA00023211"/>
    </source>
</evidence>
<name>A0A075FM32_9ARCH</name>
<keyword evidence="5 6" id="KW-0456">Lyase</keyword>